<proteinExistence type="predicted"/>
<accession>A0ACC0TQ83</accession>
<gene>
    <name evidence="1" type="ORF">F5148DRAFT_990666</name>
</gene>
<dbReference type="Proteomes" id="UP001207468">
    <property type="component" value="Unassembled WGS sequence"/>
</dbReference>
<reference evidence="1" key="1">
    <citation type="submission" date="2021-03" db="EMBL/GenBank/DDBJ databases">
        <title>Evolutionary priming and transition to the ectomycorrhizal habit in an iconic lineage of mushroom-forming fungi: is preadaptation a requirement?</title>
        <authorList>
            <consortium name="DOE Joint Genome Institute"/>
            <person name="Looney B.P."/>
            <person name="Miyauchi S."/>
            <person name="Morin E."/>
            <person name="Drula E."/>
            <person name="Courty P.E."/>
            <person name="Chicoki N."/>
            <person name="Fauchery L."/>
            <person name="Kohler A."/>
            <person name="Kuo A."/>
            <person name="LaButti K."/>
            <person name="Pangilinan J."/>
            <person name="Lipzen A."/>
            <person name="Riley R."/>
            <person name="Andreopoulos W."/>
            <person name="He G."/>
            <person name="Johnson J."/>
            <person name="Barry K.W."/>
            <person name="Grigoriev I.V."/>
            <person name="Nagy L."/>
            <person name="Hibbett D."/>
            <person name="Henrissat B."/>
            <person name="Matheny P.B."/>
            <person name="Labbe J."/>
            <person name="Martin A.F."/>
        </authorList>
    </citation>
    <scope>NUCLEOTIDE SEQUENCE</scope>
    <source>
        <strain evidence="1">BPL698</strain>
    </source>
</reference>
<dbReference type="EMBL" id="JAGFNK010001772">
    <property type="protein sequence ID" value="KAI9429212.1"/>
    <property type="molecule type" value="Genomic_DNA"/>
</dbReference>
<evidence type="ECO:0000313" key="1">
    <source>
        <dbReference type="EMBL" id="KAI9429212.1"/>
    </source>
</evidence>
<name>A0ACC0TQ83_9AGAM</name>
<keyword evidence="2" id="KW-1185">Reference proteome</keyword>
<protein>
    <submittedName>
        <fullName evidence="1">Aquaporin-like protein</fullName>
    </submittedName>
</protein>
<sequence length="166" mass="17259">MVYALGHVSGAHMNPVVSIVFTLNQQLAPKQLLPYIISQVAGAIAASAVLRALFPANALLGTTLPAGSAMQSFILETILTFILLLVVLLLSNGTDAQKMFGGMAVGAVVALEALFAGPVCGASMNPTRSLAPALISGHTEYLWIYLIAPSVGGLLALLVYKVLKNK</sequence>
<evidence type="ECO:0000313" key="2">
    <source>
        <dbReference type="Proteomes" id="UP001207468"/>
    </source>
</evidence>
<comment type="caution">
    <text evidence="1">The sequence shown here is derived from an EMBL/GenBank/DDBJ whole genome shotgun (WGS) entry which is preliminary data.</text>
</comment>
<organism evidence="1 2">
    <name type="scientific">Russula earlei</name>
    <dbReference type="NCBI Taxonomy" id="71964"/>
    <lineage>
        <taxon>Eukaryota</taxon>
        <taxon>Fungi</taxon>
        <taxon>Dikarya</taxon>
        <taxon>Basidiomycota</taxon>
        <taxon>Agaricomycotina</taxon>
        <taxon>Agaricomycetes</taxon>
        <taxon>Russulales</taxon>
        <taxon>Russulaceae</taxon>
        <taxon>Russula</taxon>
    </lineage>
</organism>